<dbReference type="EMBL" id="VIIS01000285">
    <property type="protein sequence ID" value="KAF0310873.1"/>
    <property type="molecule type" value="Genomic_DNA"/>
</dbReference>
<keyword evidence="1" id="KW-1133">Transmembrane helix</keyword>
<evidence type="ECO:0000313" key="3">
    <source>
        <dbReference type="Proteomes" id="UP000440578"/>
    </source>
</evidence>
<dbReference type="AlphaFoldDB" id="A0A6A4WY80"/>
<organism evidence="2 3">
    <name type="scientific">Amphibalanus amphitrite</name>
    <name type="common">Striped barnacle</name>
    <name type="synonym">Balanus amphitrite</name>
    <dbReference type="NCBI Taxonomy" id="1232801"/>
    <lineage>
        <taxon>Eukaryota</taxon>
        <taxon>Metazoa</taxon>
        <taxon>Ecdysozoa</taxon>
        <taxon>Arthropoda</taxon>
        <taxon>Crustacea</taxon>
        <taxon>Multicrustacea</taxon>
        <taxon>Cirripedia</taxon>
        <taxon>Thoracica</taxon>
        <taxon>Thoracicalcarea</taxon>
        <taxon>Balanomorpha</taxon>
        <taxon>Balanoidea</taxon>
        <taxon>Balanidae</taxon>
        <taxon>Amphibalaninae</taxon>
        <taxon>Amphibalanus</taxon>
    </lineage>
</organism>
<gene>
    <name evidence="2" type="primary">TMEM218</name>
    <name evidence="2" type="ORF">FJT64_018243</name>
</gene>
<accession>A0A6A4WY80</accession>
<comment type="caution">
    <text evidence="2">The sequence shown here is derived from an EMBL/GenBank/DDBJ whole genome shotgun (WGS) entry which is preliminary data.</text>
</comment>
<dbReference type="Proteomes" id="UP000440578">
    <property type="component" value="Unassembled WGS sequence"/>
</dbReference>
<proteinExistence type="predicted"/>
<feature type="transmembrane region" description="Helical" evidence="1">
    <location>
        <begin position="43"/>
        <end position="61"/>
    </location>
</feature>
<keyword evidence="1 2" id="KW-0812">Transmembrane</keyword>
<dbReference type="OrthoDB" id="6392329at2759"/>
<evidence type="ECO:0000313" key="2">
    <source>
        <dbReference type="EMBL" id="KAF0310873.1"/>
    </source>
</evidence>
<protein>
    <submittedName>
        <fullName evidence="2">Transmembrane protein 218</fullName>
    </submittedName>
</protein>
<keyword evidence="3" id="KW-1185">Reference proteome</keyword>
<sequence>MIKYKLTKMTTVLGLGPGLFTLVLLWSLVILVCLVFMRARRTLALSSVAAAAIFTFLLSRMPIKAADHVDTDDGRIVDPLYVWRLVLVVLLFLAAAGGGAAVLLLHFNERVLAKPLLRFVPT</sequence>
<feature type="transmembrane region" description="Helical" evidence="1">
    <location>
        <begin position="12"/>
        <end position="36"/>
    </location>
</feature>
<keyword evidence="1" id="KW-0472">Membrane</keyword>
<reference evidence="2 3" key="1">
    <citation type="submission" date="2019-07" db="EMBL/GenBank/DDBJ databases">
        <title>Draft genome assembly of a fouling barnacle, Amphibalanus amphitrite (Darwin, 1854): The first reference genome for Thecostraca.</title>
        <authorList>
            <person name="Kim W."/>
        </authorList>
    </citation>
    <scope>NUCLEOTIDE SEQUENCE [LARGE SCALE GENOMIC DNA]</scope>
    <source>
        <strain evidence="2">SNU_AA5</strain>
        <tissue evidence="2">Soma without cirri and trophi</tissue>
    </source>
</reference>
<evidence type="ECO:0000256" key="1">
    <source>
        <dbReference type="SAM" id="Phobius"/>
    </source>
</evidence>
<feature type="transmembrane region" description="Helical" evidence="1">
    <location>
        <begin position="81"/>
        <end position="105"/>
    </location>
</feature>
<name>A0A6A4WY80_AMPAM</name>